<sequence length="648" mass="67223">MSGRPGARPPAKRPLDTKSRTTTSAAVSAAAAKRANATSKNNKGSASAKADPKATGAPASKRRRRQNLTPSERAQLNRDRNREHARNTRLRKKAFVEELQRVLREYQEQEAKDKEQKAHRRQIDAHAQDIAVRRARDFLELLFLPKAAPSSRRDKKPAADGAQLASLISPKGAAVEMPVGIMLLKGAGGAVRSARDLPGRPDEAGTVKITRQAEIIAALNFTREYAATAALSIAAGSTGAGTAAGASGGETHLVLRLAHLQVAHSAPALLEAQLSPVPSPRQMPAKAKAEKPDASPSKGGKAGDGQGEASQEKSIQLCAKWELYRCAGPPPAGKGGRAKAARSPAKQRTRKGDGADAKRDDAEDADLCEEEVKFEPEPEPLGERVLSGFVRIILTPDVSASGGKASSGSSDPANFSLPALHAWRIAHASMHCDPGVAMGPDAAFRRALAGARAAPANGAAGAADAARVSSEDETLTTASASAPSSASDIDDSFLEVLRAGTDSELLEMVRKLRQRGVLYFDASPADAEGGAGGAGDGMPPLSMIVDRVRERRDTLMRLQAAAVAAKGETVEPPPANEAGAAANGANGADLTGIMVSVIPLEKNQFIGRVRLVSGDEPAIRSGDAAPALGGGGIPAATVAVKAEPTTSR</sequence>
<feature type="region of interest" description="Disordered" evidence="1">
    <location>
        <begin position="329"/>
        <end position="379"/>
    </location>
</feature>
<feature type="compositionally biased region" description="Basic residues" evidence="1">
    <location>
        <begin position="336"/>
        <end position="349"/>
    </location>
</feature>
<dbReference type="CDD" id="cd14809">
    <property type="entry name" value="bZIP_AUREO-like"/>
    <property type="match status" value="1"/>
</dbReference>
<dbReference type="EMBL" id="HBGJ01007832">
    <property type="protein sequence ID" value="CAD9246572.1"/>
    <property type="molecule type" value="Transcribed_RNA"/>
</dbReference>
<proteinExistence type="predicted"/>
<name>A0A6U4DIE7_9STRA</name>
<accession>A0A6U4DIE7</accession>
<feature type="compositionally biased region" description="Basic and acidic residues" evidence="1">
    <location>
        <begin position="350"/>
        <end position="361"/>
    </location>
</feature>
<feature type="region of interest" description="Disordered" evidence="1">
    <location>
        <begin position="274"/>
        <end position="312"/>
    </location>
</feature>
<evidence type="ECO:0000313" key="3">
    <source>
        <dbReference type="EMBL" id="CAD9246573.1"/>
    </source>
</evidence>
<evidence type="ECO:0000313" key="2">
    <source>
        <dbReference type="EMBL" id="CAD9246572.1"/>
    </source>
</evidence>
<organism evidence="3">
    <name type="scientific">Phaeomonas parva</name>
    <dbReference type="NCBI Taxonomy" id="124430"/>
    <lineage>
        <taxon>Eukaryota</taxon>
        <taxon>Sar</taxon>
        <taxon>Stramenopiles</taxon>
        <taxon>Ochrophyta</taxon>
        <taxon>Pinguiophyceae</taxon>
        <taxon>Pinguiochrysidales</taxon>
        <taxon>Pinguiochrysidaceae</taxon>
        <taxon>Phaeomonas</taxon>
    </lineage>
</organism>
<gene>
    <name evidence="2" type="ORF">PPAR1163_LOCUS4924</name>
    <name evidence="3" type="ORF">PPAR1163_LOCUS4925</name>
</gene>
<protein>
    <recommendedName>
        <fullName evidence="4">BZIP domain-containing protein</fullName>
    </recommendedName>
</protein>
<dbReference type="AlphaFoldDB" id="A0A6U4DIE7"/>
<feature type="compositionally biased region" description="Basic and acidic residues" evidence="1">
    <location>
        <begin position="75"/>
        <end position="86"/>
    </location>
</feature>
<evidence type="ECO:0008006" key="4">
    <source>
        <dbReference type="Google" id="ProtNLM"/>
    </source>
</evidence>
<feature type="region of interest" description="Disordered" evidence="1">
    <location>
        <begin position="1"/>
        <end position="89"/>
    </location>
</feature>
<reference evidence="3" key="1">
    <citation type="submission" date="2021-01" db="EMBL/GenBank/DDBJ databases">
        <authorList>
            <person name="Corre E."/>
            <person name="Pelletier E."/>
            <person name="Niang G."/>
            <person name="Scheremetjew M."/>
            <person name="Finn R."/>
            <person name="Kale V."/>
            <person name="Holt S."/>
            <person name="Cochrane G."/>
            <person name="Meng A."/>
            <person name="Brown T."/>
            <person name="Cohen L."/>
        </authorList>
    </citation>
    <scope>NUCLEOTIDE SEQUENCE</scope>
    <source>
        <strain evidence="3">CCMP2877</strain>
    </source>
</reference>
<evidence type="ECO:0000256" key="1">
    <source>
        <dbReference type="SAM" id="MobiDB-lite"/>
    </source>
</evidence>
<feature type="compositionally biased region" description="Low complexity" evidence="1">
    <location>
        <begin position="20"/>
        <end position="43"/>
    </location>
</feature>
<dbReference type="EMBL" id="HBGJ01007833">
    <property type="protein sequence ID" value="CAD9246573.1"/>
    <property type="molecule type" value="Transcribed_RNA"/>
</dbReference>